<proteinExistence type="predicted"/>
<comment type="caution">
    <text evidence="2">The sequence shown here is derived from an EMBL/GenBank/DDBJ whole genome shotgun (WGS) entry which is preliminary data.</text>
</comment>
<feature type="transmembrane region" description="Helical" evidence="1">
    <location>
        <begin position="108"/>
        <end position="132"/>
    </location>
</feature>
<evidence type="ECO:0000313" key="3">
    <source>
        <dbReference type="Proteomes" id="UP000193465"/>
    </source>
</evidence>
<accession>A0A1X1T924</accession>
<protein>
    <recommendedName>
        <fullName evidence="4">Transmembrane protein</fullName>
    </recommendedName>
</protein>
<dbReference type="STRING" id="188915.AWC02_16480"/>
<evidence type="ECO:0008006" key="4">
    <source>
        <dbReference type="Google" id="ProtNLM"/>
    </source>
</evidence>
<dbReference type="Proteomes" id="UP000193465">
    <property type="component" value="Unassembled WGS sequence"/>
</dbReference>
<dbReference type="EMBL" id="LQOT01000069">
    <property type="protein sequence ID" value="ORV41030.1"/>
    <property type="molecule type" value="Genomic_DNA"/>
</dbReference>
<feature type="transmembrane region" description="Helical" evidence="1">
    <location>
        <begin position="20"/>
        <end position="43"/>
    </location>
</feature>
<name>A0A1X1T924_9MYCO</name>
<organism evidence="2 3">
    <name type="scientific">Mycolicibacter engbaekii</name>
    <dbReference type="NCBI Taxonomy" id="188915"/>
    <lineage>
        <taxon>Bacteria</taxon>
        <taxon>Bacillati</taxon>
        <taxon>Actinomycetota</taxon>
        <taxon>Actinomycetes</taxon>
        <taxon>Mycobacteriales</taxon>
        <taxon>Mycobacteriaceae</taxon>
        <taxon>Mycolicibacter</taxon>
    </lineage>
</organism>
<reference evidence="2 3" key="1">
    <citation type="submission" date="2016-01" db="EMBL/GenBank/DDBJ databases">
        <title>The new phylogeny of the genus Mycobacterium.</title>
        <authorList>
            <person name="Tarcisio F."/>
            <person name="Conor M."/>
            <person name="Antonella G."/>
            <person name="Elisabetta G."/>
            <person name="Giulia F.S."/>
            <person name="Sara T."/>
            <person name="Anna F."/>
            <person name="Clotilde B."/>
            <person name="Roberto B."/>
            <person name="Veronica D.S."/>
            <person name="Fabio R."/>
            <person name="Monica P."/>
            <person name="Olivier J."/>
            <person name="Enrico T."/>
            <person name="Nicola S."/>
        </authorList>
    </citation>
    <scope>NUCLEOTIDE SEQUENCE [LARGE SCALE GENOMIC DNA]</scope>
    <source>
        <strain evidence="2 3">ATCC 27353</strain>
    </source>
</reference>
<keyword evidence="1" id="KW-0812">Transmembrane</keyword>
<keyword evidence="1" id="KW-1133">Transmembrane helix</keyword>
<keyword evidence="3" id="KW-1185">Reference proteome</keyword>
<dbReference type="RefSeq" id="WP_085129808.1">
    <property type="nucleotide sequence ID" value="NZ_LQOT01000069.1"/>
</dbReference>
<evidence type="ECO:0000256" key="1">
    <source>
        <dbReference type="SAM" id="Phobius"/>
    </source>
</evidence>
<dbReference type="AlphaFoldDB" id="A0A1X1T924"/>
<evidence type="ECO:0000313" key="2">
    <source>
        <dbReference type="EMBL" id="ORV41030.1"/>
    </source>
</evidence>
<gene>
    <name evidence="2" type="ORF">AWC02_16480</name>
</gene>
<sequence>MTSRLLPYATSPGRLLAQLFSDLMVAAWTCLWVLVALAVHGAVTTIAGVGRQFERGATGVADSLASAGKSADRIPLVGDAVSKPLTAAGHAAVDIAGAGHNLNTTAGWLAYVLAFAVAAPPVLAVAMPWLALRLRFFLRKRAVLGLYSSPAGQQLLALRALTNRPLGKLTAVSPDPAGAWRHADPTVIGRLAALELHAAGLARRSRGGPAA</sequence>
<keyword evidence="1" id="KW-0472">Membrane</keyword>